<accession>A0ABQ5Q872</accession>
<feature type="domain" description="HTH marR-type" evidence="1">
    <location>
        <begin position="1"/>
        <end position="150"/>
    </location>
</feature>
<organism evidence="2 3">
    <name type="scientific">Geothrix rubra</name>
    <dbReference type="NCBI Taxonomy" id="2927977"/>
    <lineage>
        <taxon>Bacteria</taxon>
        <taxon>Pseudomonadati</taxon>
        <taxon>Acidobacteriota</taxon>
        <taxon>Holophagae</taxon>
        <taxon>Holophagales</taxon>
        <taxon>Holophagaceae</taxon>
        <taxon>Geothrix</taxon>
    </lineage>
</organism>
<dbReference type="SUPFAM" id="SSF46785">
    <property type="entry name" value="Winged helix' DNA-binding domain"/>
    <property type="match status" value="1"/>
</dbReference>
<dbReference type="InterPro" id="IPR036388">
    <property type="entry name" value="WH-like_DNA-bd_sf"/>
</dbReference>
<dbReference type="EMBL" id="BSDD01000005">
    <property type="protein sequence ID" value="GLH71004.1"/>
    <property type="molecule type" value="Genomic_DNA"/>
</dbReference>
<keyword evidence="3" id="KW-1185">Reference proteome</keyword>
<sequence length="175" mass="19676">MGRTLLLMQEQPLTPLTKVGLGFLVAATRRRVKQVVWARLAPMALTPQQFWVILVINRKGPQSLHTLAREVWMDDPTASRVVKALCDRGLLHSDPDPAHGRRILIRLTPEGTGMARELETISEEIRVRLAGGLSEEEQAVLRRGLAQMITNMDNLAEELPRPSRVPQRRLKVGNL</sequence>
<evidence type="ECO:0000313" key="3">
    <source>
        <dbReference type="Proteomes" id="UP001165089"/>
    </source>
</evidence>
<gene>
    <name evidence="2" type="ORF">GETHPA_25370</name>
</gene>
<dbReference type="InterPro" id="IPR039422">
    <property type="entry name" value="MarR/SlyA-like"/>
</dbReference>
<dbReference type="Gene3D" id="1.10.10.10">
    <property type="entry name" value="Winged helix-like DNA-binding domain superfamily/Winged helix DNA-binding domain"/>
    <property type="match status" value="1"/>
</dbReference>
<evidence type="ECO:0000313" key="2">
    <source>
        <dbReference type="EMBL" id="GLH71004.1"/>
    </source>
</evidence>
<dbReference type="InterPro" id="IPR036390">
    <property type="entry name" value="WH_DNA-bd_sf"/>
</dbReference>
<comment type="caution">
    <text evidence="2">The sequence shown here is derived from an EMBL/GenBank/DDBJ whole genome shotgun (WGS) entry which is preliminary data.</text>
</comment>
<dbReference type="PROSITE" id="PS50995">
    <property type="entry name" value="HTH_MARR_2"/>
    <property type="match status" value="1"/>
</dbReference>
<dbReference type="Proteomes" id="UP001165089">
    <property type="component" value="Unassembled WGS sequence"/>
</dbReference>
<dbReference type="Pfam" id="PF12802">
    <property type="entry name" value="MarR_2"/>
    <property type="match status" value="1"/>
</dbReference>
<dbReference type="InterPro" id="IPR000835">
    <property type="entry name" value="HTH_MarR-typ"/>
</dbReference>
<dbReference type="PANTHER" id="PTHR33164:SF43">
    <property type="entry name" value="HTH-TYPE TRANSCRIPTIONAL REPRESSOR YETL"/>
    <property type="match status" value="1"/>
</dbReference>
<dbReference type="PANTHER" id="PTHR33164">
    <property type="entry name" value="TRANSCRIPTIONAL REGULATOR, MARR FAMILY"/>
    <property type="match status" value="1"/>
</dbReference>
<dbReference type="SMART" id="SM00347">
    <property type="entry name" value="HTH_MARR"/>
    <property type="match status" value="1"/>
</dbReference>
<protein>
    <submittedName>
        <fullName evidence="2">MarR family transcriptional regulator</fullName>
    </submittedName>
</protein>
<reference evidence="2 3" key="1">
    <citation type="journal article" date="2023" name="Antonie Van Leeuwenhoek">
        <title>Mesoterricola silvestris gen. nov., sp. nov., Mesoterricola sediminis sp. nov., Geothrix oryzae sp. nov., Geothrix edaphica sp. nov., Geothrix rubra sp. nov., and Geothrix limicola sp. nov., six novel members of Acidobacteriota isolated from soils.</title>
        <authorList>
            <person name="Itoh H."/>
            <person name="Sugisawa Y."/>
            <person name="Mise K."/>
            <person name="Xu Z."/>
            <person name="Kuniyasu M."/>
            <person name="Ushijima N."/>
            <person name="Kawano K."/>
            <person name="Kobayashi E."/>
            <person name="Shiratori Y."/>
            <person name="Masuda Y."/>
            <person name="Senoo K."/>
        </authorList>
    </citation>
    <scope>NUCLEOTIDE SEQUENCE [LARGE SCALE GENOMIC DNA]</scope>
    <source>
        <strain evidence="2 3">Red803</strain>
    </source>
</reference>
<proteinExistence type="predicted"/>
<evidence type="ECO:0000259" key="1">
    <source>
        <dbReference type="PROSITE" id="PS50995"/>
    </source>
</evidence>
<name>A0ABQ5Q872_9BACT</name>